<comment type="similarity">
    <text evidence="7">Belongs to the metallo-dependent hydrolases superfamily. HutI family.</text>
</comment>
<dbReference type="FunFam" id="3.20.20.140:FF:000007">
    <property type="entry name" value="Imidazolonepropionase"/>
    <property type="match status" value="1"/>
</dbReference>
<feature type="binding site" evidence="7">
    <location>
        <position position="81"/>
    </location>
    <ligand>
        <name>Fe(3+)</name>
        <dbReference type="ChEBI" id="CHEBI:29034"/>
    </ligand>
</feature>
<dbReference type="InterPro" id="IPR005920">
    <property type="entry name" value="HutI"/>
</dbReference>
<name>A0A4R1Q7W1_9FIRM</name>
<comment type="pathway">
    <text evidence="7">Amino-acid degradation; L-histidine degradation into L-glutamate; N-formimidoyl-L-glutamate from L-histidine: step 3/3.</text>
</comment>
<feature type="binding site" evidence="7">
    <location>
        <position position="151"/>
    </location>
    <ligand>
        <name>4-imidazolone-5-propanoate</name>
        <dbReference type="ChEBI" id="CHEBI:77893"/>
    </ligand>
</feature>
<comment type="caution">
    <text evidence="9">The sequence shown here is derived from an EMBL/GenBank/DDBJ whole genome shotgun (WGS) entry which is preliminary data.</text>
</comment>
<dbReference type="Proteomes" id="UP000295063">
    <property type="component" value="Unassembled WGS sequence"/>
</dbReference>
<gene>
    <name evidence="7" type="primary">hutI</name>
    <name evidence="9" type="ORF">EV210_10565</name>
</gene>
<feature type="binding site" evidence="7">
    <location>
        <position position="249"/>
    </location>
    <ligand>
        <name>Fe(3+)</name>
        <dbReference type="ChEBI" id="CHEBI:29034"/>
    </ligand>
</feature>
<evidence type="ECO:0000256" key="5">
    <source>
        <dbReference type="ARBA" id="ARBA00022833"/>
    </source>
</evidence>
<evidence type="ECO:0000256" key="1">
    <source>
        <dbReference type="ARBA" id="ARBA00012864"/>
    </source>
</evidence>
<dbReference type="InterPro" id="IPR006680">
    <property type="entry name" value="Amidohydro-rel"/>
</dbReference>
<feature type="binding site" evidence="7">
    <location>
        <position position="323"/>
    </location>
    <ligand>
        <name>Fe(3+)</name>
        <dbReference type="ChEBI" id="CHEBI:29034"/>
    </ligand>
</feature>
<feature type="binding site" evidence="7">
    <location>
        <position position="327"/>
    </location>
    <ligand>
        <name>N-formimidoyl-L-glutamate</name>
        <dbReference type="ChEBI" id="CHEBI:58928"/>
    </ligand>
</feature>
<keyword evidence="10" id="KW-1185">Reference proteome</keyword>
<feature type="binding site" evidence="7">
    <location>
        <position position="252"/>
    </location>
    <ligand>
        <name>4-imidazolone-5-propanoate</name>
        <dbReference type="ChEBI" id="CHEBI:77893"/>
    </ligand>
</feature>
<dbReference type="EC" id="3.5.2.7" evidence="1 7"/>
<dbReference type="EMBL" id="SLUI01000005">
    <property type="protein sequence ID" value="TCL37633.1"/>
    <property type="molecule type" value="Genomic_DNA"/>
</dbReference>
<dbReference type="InterPro" id="IPR011059">
    <property type="entry name" value="Metal-dep_hydrolase_composite"/>
</dbReference>
<dbReference type="InterPro" id="IPR032466">
    <property type="entry name" value="Metal_Hydrolase"/>
</dbReference>
<evidence type="ECO:0000256" key="2">
    <source>
        <dbReference type="ARBA" id="ARBA00022723"/>
    </source>
</evidence>
<dbReference type="GO" id="GO:0008270">
    <property type="term" value="F:zinc ion binding"/>
    <property type="evidence" value="ECO:0007669"/>
    <property type="project" value="UniProtKB-UniRule"/>
</dbReference>
<dbReference type="PANTHER" id="PTHR42752">
    <property type="entry name" value="IMIDAZOLONEPROPIONASE"/>
    <property type="match status" value="1"/>
</dbReference>
<dbReference type="HAMAP" id="MF_00372">
    <property type="entry name" value="HutI"/>
    <property type="match status" value="1"/>
</dbReference>
<evidence type="ECO:0000256" key="7">
    <source>
        <dbReference type="HAMAP-Rule" id="MF_00372"/>
    </source>
</evidence>
<feature type="binding site" evidence="7">
    <location>
        <position position="323"/>
    </location>
    <ligand>
        <name>Zn(2+)</name>
        <dbReference type="ChEBI" id="CHEBI:29105"/>
    </ligand>
</feature>
<dbReference type="NCBIfam" id="TIGR01224">
    <property type="entry name" value="hutI"/>
    <property type="match status" value="1"/>
</dbReference>
<dbReference type="SUPFAM" id="SSF51338">
    <property type="entry name" value="Composite domain of metallo-dependent hydrolases"/>
    <property type="match status" value="1"/>
</dbReference>
<keyword evidence="4 7" id="KW-0369">Histidine metabolism</keyword>
<reference evidence="9 10" key="1">
    <citation type="submission" date="2019-03" db="EMBL/GenBank/DDBJ databases">
        <title>Genomic Encyclopedia of Type Strains, Phase IV (KMG-IV): sequencing the most valuable type-strain genomes for metagenomic binning, comparative biology and taxonomic classification.</title>
        <authorList>
            <person name="Goeker M."/>
        </authorList>
    </citation>
    <scope>NUCLEOTIDE SEQUENCE [LARGE SCALE GENOMIC DNA]</scope>
    <source>
        <strain evidence="9 10">DSM 15969</strain>
    </source>
</reference>
<sequence length="413" mass="44115">MATIIKNIGLLATPTGVIAQSGDAQGAIQLIPDTYIAVKDGVIEEVGKAGSSRDWQGGEADTVVDAQGLLVTPGLVDAHTHLLFAGWRQRELALKLQGMSYLDILAQGGGILHTVEKTRAASLEELLDQGMKSLDIMLAHGTTTCEVKSGYGLTTEAELKSLRAVRQLGRQHVVDVVPTFMGAHAIPVEYKGRSTEYVRLLCEEMIPLVAEERLAEFCDVFCETGVFTVEESREILECGKRCGLLPKIHAEEITALGGAELAGKVRATSAEHLIHADDNGLDAMAAANVIAVLLPGTSFYLGEAFARAKDMIDRGIAVAVASDFNPGSCPNESLQIPMNIACLKYRLTPEQVLTAATLNGAAAINRSGSTGSIELGKLGDIVIWNAPDLNFLFYHWGVNLVKTVVKRGKRVVG</sequence>
<dbReference type="GO" id="GO:0019557">
    <property type="term" value="P:L-histidine catabolic process to glutamate and formate"/>
    <property type="evidence" value="ECO:0007669"/>
    <property type="project" value="UniProtKB-UniPathway"/>
</dbReference>
<dbReference type="PANTHER" id="PTHR42752:SF1">
    <property type="entry name" value="IMIDAZOLONEPROPIONASE-RELATED"/>
    <property type="match status" value="1"/>
</dbReference>
<comment type="catalytic activity">
    <reaction evidence="7">
        <text>4-imidazolone-5-propanoate + H2O = N-formimidoyl-L-glutamate</text>
        <dbReference type="Rhea" id="RHEA:23660"/>
        <dbReference type="ChEBI" id="CHEBI:15377"/>
        <dbReference type="ChEBI" id="CHEBI:58928"/>
        <dbReference type="ChEBI" id="CHEBI:77893"/>
        <dbReference type="EC" id="3.5.2.7"/>
    </reaction>
</comment>
<dbReference type="RefSeq" id="WP_132078479.1">
    <property type="nucleotide sequence ID" value="NZ_SLUI01000005.1"/>
</dbReference>
<dbReference type="GO" id="GO:0005737">
    <property type="term" value="C:cytoplasm"/>
    <property type="evidence" value="ECO:0007669"/>
    <property type="project" value="UniProtKB-SubCell"/>
</dbReference>
<keyword evidence="6 7" id="KW-0408">Iron</keyword>
<dbReference type="UniPathway" id="UPA00379">
    <property type="reaction ID" value="UER00551"/>
</dbReference>
<feature type="binding site" evidence="7">
    <location>
        <position position="79"/>
    </location>
    <ligand>
        <name>Zn(2+)</name>
        <dbReference type="ChEBI" id="CHEBI:29105"/>
    </ligand>
</feature>
<dbReference type="Pfam" id="PF01979">
    <property type="entry name" value="Amidohydro_1"/>
    <property type="match status" value="1"/>
</dbReference>
<comment type="function">
    <text evidence="7">Catalyzes the hydrolytic cleavage of the carbon-nitrogen bond in imidazolone-5-propanoate to yield N-formimidoyl-L-glutamate. It is the third step in the universal histidine degradation pathway.</text>
</comment>
<evidence type="ECO:0000313" key="9">
    <source>
        <dbReference type="EMBL" id="TCL37633.1"/>
    </source>
</evidence>
<dbReference type="Gene3D" id="2.30.40.10">
    <property type="entry name" value="Urease, subunit C, domain 1"/>
    <property type="match status" value="1"/>
</dbReference>
<comment type="cofactor">
    <cofactor evidence="7">
        <name>Zn(2+)</name>
        <dbReference type="ChEBI" id="CHEBI:29105"/>
    </cofactor>
    <cofactor evidence="7">
        <name>Fe(3+)</name>
        <dbReference type="ChEBI" id="CHEBI:29034"/>
    </cofactor>
    <text evidence="7">Binds 1 zinc or iron ion per subunit.</text>
</comment>
<feature type="binding site" evidence="7">
    <location>
        <position position="325"/>
    </location>
    <ligand>
        <name>N-formimidoyl-L-glutamate</name>
        <dbReference type="ChEBI" id="CHEBI:58928"/>
    </ligand>
</feature>
<dbReference type="AlphaFoldDB" id="A0A4R1Q7W1"/>
<keyword evidence="5 7" id="KW-0862">Zinc</keyword>
<feature type="binding site" evidence="7">
    <location>
        <position position="249"/>
    </location>
    <ligand>
        <name>Zn(2+)</name>
        <dbReference type="ChEBI" id="CHEBI:29105"/>
    </ligand>
</feature>
<accession>A0A4R1Q7W1</accession>
<feature type="binding site" evidence="7">
    <location>
        <position position="328"/>
    </location>
    <ligand>
        <name>4-imidazolone-5-propanoate</name>
        <dbReference type="ChEBI" id="CHEBI:77893"/>
    </ligand>
</feature>
<dbReference type="GO" id="GO:0019556">
    <property type="term" value="P:L-histidine catabolic process to glutamate and formamide"/>
    <property type="evidence" value="ECO:0007669"/>
    <property type="project" value="UniProtKB-UniRule"/>
</dbReference>
<feature type="binding site" evidence="7">
    <location>
        <position position="88"/>
    </location>
    <ligand>
        <name>4-imidazolone-5-propanoate</name>
        <dbReference type="ChEBI" id="CHEBI:77893"/>
    </ligand>
</feature>
<dbReference type="SUPFAM" id="SSF51556">
    <property type="entry name" value="Metallo-dependent hydrolases"/>
    <property type="match status" value="1"/>
</dbReference>
<keyword evidence="2 7" id="KW-0479">Metal-binding</keyword>
<keyword evidence="3 7" id="KW-0378">Hydrolase</keyword>
<proteinExistence type="inferred from homology"/>
<dbReference type="Gene3D" id="3.20.20.140">
    <property type="entry name" value="Metal-dependent hydrolases"/>
    <property type="match status" value="1"/>
</dbReference>
<dbReference type="GO" id="GO:0005506">
    <property type="term" value="F:iron ion binding"/>
    <property type="evidence" value="ECO:0007669"/>
    <property type="project" value="UniProtKB-UniRule"/>
</dbReference>
<feature type="binding site" evidence="7">
    <location>
        <position position="79"/>
    </location>
    <ligand>
        <name>Fe(3+)</name>
        <dbReference type="ChEBI" id="CHEBI:29034"/>
    </ligand>
</feature>
<evidence type="ECO:0000259" key="8">
    <source>
        <dbReference type="Pfam" id="PF01979"/>
    </source>
</evidence>
<protein>
    <recommendedName>
        <fullName evidence="1 7">Imidazolonepropionase</fullName>
        <ecNumber evidence="1 7">3.5.2.7</ecNumber>
    </recommendedName>
    <alternativeName>
        <fullName evidence="7">Imidazolone-5-propionate hydrolase</fullName>
    </alternativeName>
</protein>
<dbReference type="OrthoDB" id="9775607at2"/>
<keyword evidence="7" id="KW-0963">Cytoplasm</keyword>
<feature type="binding site" evidence="7">
    <location>
        <position position="151"/>
    </location>
    <ligand>
        <name>N-formimidoyl-L-glutamate</name>
        <dbReference type="ChEBI" id="CHEBI:58928"/>
    </ligand>
</feature>
<evidence type="ECO:0000256" key="4">
    <source>
        <dbReference type="ARBA" id="ARBA00022808"/>
    </source>
</evidence>
<dbReference type="CDD" id="cd01296">
    <property type="entry name" value="Imidazolone-5PH"/>
    <property type="match status" value="1"/>
</dbReference>
<dbReference type="GO" id="GO:0050480">
    <property type="term" value="F:imidazolonepropionase activity"/>
    <property type="evidence" value="ECO:0007669"/>
    <property type="project" value="UniProtKB-UniRule"/>
</dbReference>
<feature type="binding site" evidence="7">
    <location>
        <position position="81"/>
    </location>
    <ligand>
        <name>Zn(2+)</name>
        <dbReference type="ChEBI" id="CHEBI:29105"/>
    </ligand>
</feature>
<evidence type="ECO:0000313" key="10">
    <source>
        <dbReference type="Proteomes" id="UP000295063"/>
    </source>
</evidence>
<evidence type="ECO:0000256" key="3">
    <source>
        <dbReference type="ARBA" id="ARBA00022801"/>
    </source>
</evidence>
<feature type="domain" description="Amidohydrolase-related" evidence="8">
    <location>
        <begin position="70"/>
        <end position="411"/>
    </location>
</feature>
<comment type="subcellular location">
    <subcellularLocation>
        <location evidence="7">Cytoplasm</location>
    </subcellularLocation>
</comment>
<organism evidence="9 10">
    <name type="scientific">Anaerospora hongkongensis</name>
    <dbReference type="NCBI Taxonomy" id="244830"/>
    <lineage>
        <taxon>Bacteria</taxon>
        <taxon>Bacillati</taxon>
        <taxon>Bacillota</taxon>
        <taxon>Negativicutes</taxon>
        <taxon>Selenomonadales</taxon>
        <taxon>Sporomusaceae</taxon>
        <taxon>Anaerospora</taxon>
    </lineage>
</organism>
<feature type="binding site" evidence="7">
    <location>
        <position position="184"/>
    </location>
    <ligand>
        <name>4-imidazolone-5-propanoate</name>
        <dbReference type="ChEBI" id="CHEBI:77893"/>
    </ligand>
</feature>
<evidence type="ECO:0000256" key="6">
    <source>
        <dbReference type="ARBA" id="ARBA00023004"/>
    </source>
</evidence>